<keyword evidence="3" id="KW-1003">Cell membrane</keyword>
<keyword evidence="5 7" id="KW-1133">Transmembrane helix</keyword>
<feature type="transmembrane region" description="Helical" evidence="7">
    <location>
        <begin position="61"/>
        <end position="81"/>
    </location>
</feature>
<dbReference type="PANTHER" id="PTHR33884:SF3">
    <property type="entry name" value="UPF0410 PROTEIN YMGE"/>
    <property type="match status" value="1"/>
</dbReference>
<gene>
    <name evidence="8" type="ORF">E9229_003213</name>
</gene>
<evidence type="ECO:0000256" key="3">
    <source>
        <dbReference type="ARBA" id="ARBA00022475"/>
    </source>
</evidence>
<evidence type="ECO:0000256" key="5">
    <source>
        <dbReference type="ARBA" id="ARBA00022989"/>
    </source>
</evidence>
<comment type="similarity">
    <text evidence="2">Belongs to the UPF0410 family.</text>
</comment>
<keyword evidence="9" id="KW-1185">Reference proteome</keyword>
<proteinExistence type="inferred from homology"/>
<organism evidence="8 9">
    <name type="scientific">Paeniglutamicibacter cryotolerans</name>
    <dbReference type="NCBI Taxonomy" id="670079"/>
    <lineage>
        <taxon>Bacteria</taxon>
        <taxon>Bacillati</taxon>
        <taxon>Actinomycetota</taxon>
        <taxon>Actinomycetes</taxon>
        <taxon>Micrococcales</taxon>
        <taxon>Micrococcaceae</taxon>
        <taxon>Paeniglutamicibacter</taxon>
    </lineage>
</organism>
<dbReference type="InterPro" id="IPR007341">
    <property type="entry name" value="Transgly_assoc"/>
</dbReference>
<evidence type="ECO:0000313" key="8">
    <source>
        <dbReference type="EMBL" id="MBB2996966.1"/>
    </source>
</evidence>
<accession>A0A839QSM8</accession>
<comment type="caution">
    <text evidence="8">The sequence shown here is derived from an EMBL/GenBank/DDBJ whole genome shotgun (WGS) entry which is preliminary data.</text>
</comment>
<dbReference type="GO" id="GO:0005886">
    <property type="term" value="C:plasma membrane"/>
    <property type="evidence" value="ECO:0007669"/>
    <property type="project" value="UniProtKB-SubCell"/>
</dbReference>
<feature type="transmembrane region" description="Helical" evidence="7">
    <location>
        <begin position="6"/>
        <end position="21"/>
    </location>
</feature>
<evidence type="ECO:0000256" key="2">
    <source>
        <dbReference type="ARBA" id="ARBA00011006"/>
    </source>
</evidence>
<evidence type="ECO:0000313" key="9">
    <source>
        <dbReference type="Proteomes" id="UP000523000"/>
    </source>
</evidence>
<evidence type="ECO:0000256" key="6">
    <source>
        <dbReference type="ARBA" id="ARBA00023136"/>
    </source>
</evidence>
<dbReference type="RefSeq" id="WP_183512535.1">
    <property type="nucleotide sequence ID" value="NZ_BAABGK010000109.1"/>
</dbReference>
<evidence type="ECO:0000256" key="4">
    <source>
        <dbReference type="ARBA" id="ARBA00022692"/>
    </source>
</evidence>
<dbReference type="AlphaFoldDB" id="A0A839QSM8"/>
<feature type="transmembrane region" description="Helical" evidence="7">
    <location>
        <begin position="33"/>
        <end position="55"/>
    </location>
</feature>
<protein>
    <submittedName>
        <fullName evidence="8">Putative membrane protein YeaQ/YmgE (Transglycosylase-associated protein family)</fullName>
    </submittedName>
</protein>
<dbReference type="Proteomes" id="UP000523000">
    <property type="component" value="Unassembled WGS sequence"/>
</dbReference>
<name>A0A839QSM8_9MICC</name>
<evidence type="ECO:0000256" key="1">
    <source>
        <dbReference type="ARBA" id="ARBA00004651"/>
    </source>
</evidence>
<keyword evidence="4 7" id="KW-0812">Transmembrane</keyword>
<keyword evidence="6 7" id="KW-0472">Membrane</keyword>
<comment type="subcellular location">
    <subcellularLocation>
        <location evidence="1">Cell membrane</location>
        <topology evidence="1">Multi-pass membrane protein</topology>
    </subcellularLocation>
</comment>
<dbReference type="PANTHER" id="PTHR33884">
    <property type="entry name" value="UPF0410 PROTEIN YMGE"/>
    <property type="match status" value="1"/>
</dbReference>
<reference evidence="8 9" key="1">
    <citation type="submission" date="2020-08" db="EMBL/GenBank/DDBJ databases">
        <title>Sequencing the genomes of 1000 actinobacteria strains.</title>
        <authorList>
            <person name="Klenk H.-P."/>
        </authorList>
    </citation>
    <scope>NUCLEOTIDE SEQUENCE [LARGE SCALE GENOMIC DNA]</scope>
    <source>
        <strain evidence="8 9">DSM 22826</strain>
    </source>
</reference>
<evidence type="ECO:0000256" key="7">
    <source>
        <dbReference type="SAM" id="Phobius"/>
    </source>
</evidence>
<dbReference type="EMBL" id="JACHVS010000002">
    <property type="protein sequence ID" value="MBB2996966.1"/>
    <property type="molecule type" value="Genomic_DNA"/>
</dbReference>
<sequence length="93" mass="9581">MGIFSWIILGLIVGALIKNFMPGKVEGGWATSLILGVVGAVVGGWIGTIVFNTGLGGFFNLRTWILAIVGGLVVAGIYGALRGRSGKSHTTAH</sequence>